<reference evidence="5" key="2">
    <citation type="submission" date="2020-05" db="UniProtKB">
        <authorList>
            <consortium name="EnsemblMetazoa"/>
        </authorList>
    </citation>
    <scope>IDENTIFICATION</scope>
    <source>
        <strain evidence="5">WRAIR2</strain>
    </source>
</reference>
<sequence>MKHRPVPLYALLLLALLVALPEGAHACSMMNTDNADQRGALLADPATVKKMPEMSTQEAVAQCNRTFVIQPEYLAELNETGSFPDETDRIPLCFIRCYMQALGILTEDDKINKEAVLAVNWANSGDTIDECLDEMTGSTCEKAYFFTRCIMTRALVNGKSKDNK</sequence>
<protein>
    <submittedName>
        <fullName evidence="5">Uncharacterized protein</fullName>
    </submittedName>
</protein>
<keyword evidence="3" id="KW-0964">Secreted</keyword>
<proteinExistence type="inferred from homology"/>
<keyword evidence="6" id="KW-1185">Reference proteome</keyword>
<reference evidence="6" key="1">
    <citation type="submission" date="2013-03" db="EMBL/GenBank/DDBJ databases">
        <title>The Genome Sequence of Anopheles dirus WRAIR2.</title>
        <authorList>
            <consortium name="The Broad Institute Genomics Platform"/>
            <person name="Neafsey D.E."/>
            <person name="Walton C."/>
            <person name="Walker B."/>
            <person name="Young S.K."/>
            <person name="Zeng Q."/>
            <person name="Gargeya S."/>
            <person name="Fitzgerald M."/>
            <person name="Haas B."/>
            <person name="Abouelleil A."/>
            <person name="Allen A.W."/>
            <person name="Alvarado L."/>
            <person name="Arachchi H.M."/>
            <person name="Berlin A.M."/>
            <person name="Chapman S.B."/>
            <person name="Gainer-Dewar J."/>
            <person name="Goldberg J."/>
            <person name="Griggs A."/>
            <person name="Gujja S."/>
            <person name="Hansen M."/>
            <person name="Howarth C."/>
            <person name="Imamovic A."/>
            <person name="Ireland A."/>
            <person name="Larimer J."/>
            <person name="McCowan C."/>
            <person name="Murphy C."/>
            <person name="Pearson M."/>
            <person name="Poon T.W."/>
            <person name="Priest M."/>
            <person name="Roberts A."/>
            <person name="Saif S."/>
            <person name="Shea T."/>
            <person name="Sisk P."/>
            <person name="Sykes S."/>
            <person name="Wortman J."/>
            <person name="Nusbaum C."/>
            <person name="Birren B."/>
        </authorList>
    </citation>
    <scope>NUCLEOTIDE SEQUENCE [LARGE SCALE GENOMIC DNA]</scope>
    <source>
        <strain evidence="6">WRAIR2</strain>
    </source>
</reference>
<evidence type="ECO:0000256" key="1">
    <source>
        <dbReference type="ARBA" id="ARBA00004613"/>
    </source>
</evidence>
<keyword evidence="4" id="KW-0732">Signal</keyword>
<evidence type="ECO:0000313" key="6">
    <source>
        <dbReference type="Proteomes" id="UP000075884"/>
    </source>
</evidence>
<evidence type="ECO:0000256" key="4">
    <source>
        <dbReference type="SAM" id="SignalP"/>
    </source>
</evidence>
<evidence type="ECO:0000256" key="3">
    <source>
        <dbReference type="ARBA" id="ARBA00022525"/>
    </source>
</evidence>
<dbReference type="Gene3D" id="1.10.238.20">
    <property type="entry name" value="Pheromone/general odorant binding protein domain"/>
    <property type="match status" value="1"/>
</dbReference>
<dbReference type="Proteomes" id="UP000075884">
    <property type="component" value="Unassembled WGS sequence"/>
</dbReference>
<dbReference type="SUPFAM" id="SSF47565">
    <property type="entry name" value="Insect pheromone/odorant-binding proteins"/>
    <property type="match status" value="1"/>
</dbReference>
<dbReference type="InterPro" id="IPR036728">
    <property type="entry name" value="PBP_GOBP_sf"/>
</dbReference>
<dbReference type="VEuPathDB" id="VectorBase:ADIR010308"/>
<dbReference type="GO" id="GO:0005576">
    <property type="term" value="C:extracellular region"/>
    <property type="evidence" value="ECO:0007669"/>
    <property type="project" value="UniProtKB-SubCell"/>
</dbReference>
<feature type="chain" id="PRO_5008130369" evidence="4">
    <location>
        <begin position="27"/>
        <end position="164"/>
    </location>
</feature>
<evidence type="ECO:0000256" key="2">
    <source>
        <dbReference type="ARBA" id="ARBA00008098"/>
    </source>
</evidence>
<dbReference type="EnsemblMetazoa" id="ADIR010308-RA">
    <property type="protein sequence ID" value="ADIR010308-PA"/>
    <property type="gene ID" value="ADIR010308"/>
</dbReference>
<accession>A0A182NRL8</accession>
<evidence type="ECO:0000313" key="5">
    <source>
        <dbReference type="EnsemblMetazoa" id="ADIR010308-PA"/>
    </source>
</evidence>
<dbReference type="InterPro" id="IPR006170">
    <property type="entry name" value="PBP/GOBP"/>
</dbReference>
<dbReference type="STRING" id="7168.A0A182NRL8"/>
<organism evidence="5 6">
    <name type="scientific">Anopheles dirus</name>
    <dbReference type="NCBI Taxonomy" id="7168"/>
    <lineage>
        <taxon>Eukaryota</taxon>
        <taxon>Metazoa</taxon>
        <taxon>Ecdysozoa</taxon>
        <taxon>Arthropoda</taxon>
        <taxon>Hexapoda</taxon>
        <taxon>Insecta</taxon>
        <taxon>Pterygota</taxon>
        <taxon>Neoptera</taxon>
        <taxon>Endopterygota</taxon>
        <taxon>Diptera</taxon>
        <taxon>Nematocera</taxon>
        <taxon>Culicoidea</taxon>
        <taxon>Culicidae</taxon>
        <taxon>Anophelinae</taxon>
        <taxon>Anopheles</taxon>
    </lineage>
</organism>
<feature type="signal peptide" evidence="4">
    <location>
        <begin position="1"/>
        <end position="26"/>
    </location>
</feature>
<comment type="similarity">
    <text evidence="2">Belongs to the PBP/GOBP family.</text>
</comment>
<dbReference type="GO" id="GO:0005549">
    <property type="term" value="F:odorant binding"/>
    <property type="evidence" value="ECO:0007669"/>
    <property type="project" value="InterPro"/>
</dbReference>
<comment type="subcellular location">
    <subcellularLocation>
        <location evidence="1">Secreted</location>
    </subcellularLocation>
</comment>
<dbReference type="Pfam" id="PF01395">
    <property type="entry name" value="PBP_GOBP"/>
    <property type="match status" value="1"/>
</dbReference>
<dbReference type="SMART" id="SM00708">
    <property type="entry name" value="PhBP"/>
    <property type="match status" value="1"/>
</dbReference>
<dbReference type="AlphaFoldDB" id="A0A182NRL8"/>
<dbReference type="CDD" id="cd23992">
    <property type="entry name" value="PBP_GOBP"/>
    <property type="match status" value="1"/>
</dbReference>
<name>A0A182NRL8_9DIPT</name>